<dbReference type="SUPFAM" id="SSF141868">
    <property type="entry name" value="EAL domain-like"/>
    <property type="match status" value="1"/>
</dbReference>
<evidence type="ECO:0000259" key="4">
    <source>
        <dbReference type="PROSITE" id="PS50883"/>
    </source>
</evidence>
<accession>A0A1I5GPH5</accession>
<dbReference type="InterPro" id="IPR043128">
    <property type="entry name" value="Rev_trsase/Diguanyl_cyclase"/>
</dbReference>
<feature type="transmembrane region" description="Helical" evidence="1">
    <location>
        <begin position="221"/>
        <end position="240"/>
    </location>
</feature>
<feature type="transmembrane region" description="Helical" evidence="1">
    <location>
        <begin position="261"/>
        <end position="282"/>
    </location>
</feature>
<feature type="transmembrane region" description="Helical" evidence="1">
    <location>
        <begin position="124"/>
        <end position="143"/>
    </location>
</feature>
<dbReference type="PANTHER" id="PTHR44757:SF2">
    <property type="entry name" value="BIOFILM ARCHITECTURE MAINTENANCE PROTEIN MBAA"/>
    <property type="match status" value="1"/>
</dbReference>
<dbReference type="InterPro" id="IPR035965">
    <property type="entry name" value="PAS-like_dom_sf"/>
</dbReference>
<dbReference type="SMART" id="SM00052">
    <property type="entry name" value="EAL"/>
    <property type="match status" value="1"/>
</dbReference>
<dbReference type="PROSITE" id="PS50887">
    <property type="entry name" value="GGDEF"/>
    <property type="match status" value="1"/>
</dbReference>
<feature type="domain" description="EAL" evidence="4">
    <location>
        <begin position="630"/>
        <end position="889"/>
    </location>
</feature>
<evidence type="ECO:0000259" key="3">
    <source>
        <dbReference type="PROSITE" id="PS50112"/>
    </source>
</evidence>
<dbReference type="EMBL" id="FOWE01000007">
    <property type="protein sequence ID" value="SFO37827.1"/>
    <property type="molecule type" value="Genomic_DNA"/>
</dbReference>
<dbReference type="SMART" id="SM00267">
    <property type="entry name" value="GGDEF"/>
    <property type="match status" value="1"/>
</dbReference>
<dbReference type="PANTHER" id="PTHR44757">
    <property type="entry name" value="DIGUANYLATE CYCLASE DGCP"/>
    <property type="match status" value="1"/>
</dbReference>
<dbReference type="CDD" id="cd01948">
    <property type="entry name" value="EAL"/>
    <property type="match status" value="1"/>
</dbReference>
<keyword evidence="1" id="KW-0472">Membrane</keyword>
<feature type="transmembrane region" description="Helical" evidence="1">
    <location>
        <begin position="32"/>
        <end position="51"/>
    </location>
</feature>
<dbReference type="InterPro" id="IPR052155">
    <property type="entry name" value="Biofilm_reg_signaling"/>
</dbReference>
<proteinExistence type="predicted"/>
<dbReference type="InterPro" id="IPR029787">
    <property type="entry name" value="Nucleotide_cyclase"/>
</dbReference>
<keyword evidence="2" id="KW-0732">Signal</keyword>
<dbReference type="Gene3D" id="3.30.70.270">
    <property type="match status" value="1"/>
</dbReference>
<dbReference type="Gene3D" id="3.30.450.20">
    <property type="entry name" value="PAS domain"/>
    <property type="match status" value="1"/>
</dbReference>
<dbReference type="CDD" id="cd01949">
    <property type="entry name" value="GGDEF"/>
    <property type="match status" value="1"/>
</dbReference>
<dbReference type="InterPro" id="IPR013656">
    <property type="entry name" value="PAS_4"/>
</dbReference>
<feature type="domain" description="PAS" evidence="3">
    <location>
        <begin position="321"/>
        <end position="398"/>
    </location>
</feature>
<organism evidence="6 7">
    <name type="scientific">Geodermatophilus obscurus</name>
    <dbReference type="NCBI Taxonomy" id="1861"/>
    <lineage>
        <taxon>Bacteria</taxon>
        <taxon>Bacillati</taxon>
        <taxon>Actinomycetota</taxon>
        <taxon>Actinomycetes</taxon>
        <taxon>Geodermatophilales</taxon>
        <taxon>Geodermatophilaceae</taxon>
        <taxon>Geodermatophilus</taxon>
    </lineage>
</organism>
<evidence type="ECO:0000259" key="5">
    <source>
        <dbReference type="PROSITE" id="PS50887"/>
    </source>
</evidence>
<feature type="domain" description="GGDEF" evidence="5">
    <location>
        <begin position="491"/>
        <end position="621"/>
    </location>
</feature>
<feature type="chain" id="PRO_5010184116" evidence="2">
    <location>
        <begin position="23"/>
        <end position="919"/>
    </location>
</feature>
<dbReference type="RefSeq" id="WP_143108176.1">
    <property type="nucleotide sequence ID" value="NZ_FOWE01000007.1"/>
</dbReference>
<dbReference type="SUPFAM" id="SSF55785">
    <property type="entry name" value="PYP-like sensor domain (PAS domain)"/>
    <property type="match status" value="1"/>
</dbReference>
<feature type="signal peptide" evidence="2">
    <location>
        <begin position="1"/>
        <end position="22"/>
    </location>
</feature>
<evidence type="ECO:0000313" key="6">
    <source>
        <dbReference type="EMBL" id="SFO37827.1"/>
    </source>
</evidence>
<keyword evidence="1" id="KW-0812">Transmembrane</keyword>
<dbReference type="SUPFAM" id="SSF55073">
    <property type="entry name" value="Nucleotide cyclase"/>
    <property type="match status" value="1"/>
</dbReference>
<dbReference type="SMART" id="SM00091">
    <property type="entry name" value="PAS"/>
    <property type="match status" value="1"/>
</dbReference>
<dbReference type="InterPro" id="IPR000014">
    <property type="entry name" value="PAS"/>
</dbReference>
<dbReference type="Pfam" id="PF08448">
    <property type="entry name" value="PAS_4"/>
    <property type="match status" value="1"/>
</dbReference>
<dbReference type="PROSITE" id="PS50112">
    <property type="entry name" value="PAS"/>
    <property type="match status" value="1"/>
</dbReference>
<dbReference type="InterPro" id="IPR001633">
    <property type="entry name" value="EAL_dom"/>
</dbReference>
<dbReference type="Pfam" id="PF00563">
    <property type="entry name" value="EAL"/>
    <property type="match status" value="1"/>
</dbReference>
<dbReference type="OrthoDB" id="5179666at2"/>
<dbReference type="NCBIfam" id="TIGR00254">
    <property type="entry name" value="GGDEF"/>
    <property type="match status" value="1"/>
</dbReference>
<dbReference type="InterPro" id="IPR035919">
    <property type="entry name" value="EAL_sf"/>
</dbReference>
<dbReference type="NCBIfam" id="TIGR00229">
    <property type="entry name" value="sensory_box"/>
    <property type="match status" value="1"/>
</dbReference>
<keyword evidence="7" id="KW-1185">Reference proteome</keyword>
<name>A0A1I5GPH5_9ACTN</name>
<dbReference type="AlphaFoldDB" id="A0A1I5GPH5"/>
<reference evidence="7" key="1">
    <citation type="submission" date="2016-10" db="EMBL/GenBank/DDBJ databases">
        <authorList>
            <person name="Varghese N."/>
            <person name="Submissions S."/>
        </authorList>
    </citation>
    <scope>NUCLEOTIDE SEQUENCE [LARGE SCALE GENOMIC DNA]</scope>
    <source>
        <strain evidence="7">DSM 43161</strain>
    </source>
</reference>
<dbReference type="PROSITE" id="PS50883">
    <property type="entry name" value="EAL"/>
    <property type="match status" value="1"/>
</dbReference>
<feature type="transmembrane region" description="Helical" evidence="1">
    <location>
        <begin position="191"/>
        <end position="215"/>
    </location>
</feature>
<protein>
    <submittedName>
        <fullName evidence="6">PAS domain S-box-containing protein/diguanylate cyclase (GGDEF) domain-containing protein</fullName>
    </submittedName>
</protein>
<dbReference type="Proteomes" id="UP000183642">
    <property type="component" value="Unassembled WGS sequence"/>
</dbReference>
<keyword evidence="1" id="KW-1133">Transmembrane helix</keyword>
<feature type="transmembrane region" description="Helical" evidence="1">
    <location>
        <begin position="63"/>
        <end position="81"/>
    </location>
</feature>
<evidence type="ECO:0000313" key="7">
    <source>
        <dbReference type="Proteomes" id="UP000183642"/>
    </source>
</evidence>
<dbReference type="Pfam" id="PF00990">
    <property type="entry name" value="GGDEF"/>
    <property type="match status" value="1"/>
</dbReference>
<evidence type="ECO:0000256" key="1">
    <source>
        <dbReference type="SAM" id="Phobius"/>
    </source>
</evidence>
<feature type="transmembrane region" description="Helical" evidence="1">
    <location>
        <begin position="155"/>
        <end position="179"/>
    </location>
</feature>
<dbReference type="Gene3D" id="3.20.20.450">
    <property type="entry name" value="EAL domain"/>
    <property type="match status" value="1"/>
</dbReference>
<gene>
    <name evidence="6" type="ORF">SAMN05660359_02994</name>
</gene>
<evidence type="ECO:0000256" key="2">
    <source>
        <dbReference type="SAM" id="SignalP"/>
    </source>
</evidence>
<dbReference type="InterPro" id="IPR000160">
    <property type="entry name" value="GGDEF_dom"/>
</dbReference>
<sequence length="919" mass="94832">MTQATRWLLAAAVPAAATCVLAAVVPALHPLGDGVAALAGVATSAALWTASRSADPADRPWRLLALAPLFPVLGLVLSLAVRSDTTLHQVVLRWLPTVPGYVVAVVALLGMVERPRLRGACRRTVLELALFGVAAVVVMQLLLVGPGNSWGTLSIGAQLVLGAAVVATAATMAAALTVLGAVEAHRQRMAVALLGGVLALCAGRGTGTSAALLGASDVVPATRVAVVVGLALLVLARVLDTGARTGERPGAGSGPAVQLRSVLPHLALVAVVGLVVVPLALGARPTRVTLAGALLCVALAAAHRWVTAREEHQRSARLRHDVAYLRNLLHSTREAVLLLDRRLRVGWASPTLAALLGTTPAELAGRDLLTGAAGRPGTLHPADAAALRRVLESTGEGAEEDPGLLTLRVRDAAGGTRRLEASISDLRGDDVVGAVVLHCRDVTEREARERALAEVAYTDALTGLPNRAGWDVALETATGAVTAEAGEAGRPATALLVVDVRGLDEVREHAGRDTVTAVLVELGGRLRATVRGEEVVARMAGGTFGVLAAGDADTAVLLADRCVAVVEQPVVTAAGVFDLTADVGVVLVEPGLDVAELTARAELAVATARTSGRARATVWTPALGQAGIRRERLRQDVAGAAARGELWLAFQPIVSMEEQRITGVEALLRWRHPELGEVPPREFVPIAERAGAIAELQRWALHEATAAVAGLPAPTGVPLRLGVNISAAHIAARTLVDDVVTALSASGLTPERLVLEITEAAVPSDGDPATGGVAAGDMAALRLMGVHVALDDFGTGSSSLADLTRLPIDVLKLDHAFVSRVDRDRHSRALCESVVTIGRALGVDVVAEGVETPAQLGVLRGMGMGFAQGFLLSRPLPLAELVQVLEDDAGTLWPGLVGRSVAPAQQPEEQPAVQVTRGA</sequence>
<feature type="transmembrane region" description="Helical" evidence="1">
    <location>
        <begin position="93"/>
        <end position="112"/>
    </location>
</feature>